<dbReference type="SUPFAM" id="SSF48452">
    <property type="entry name" value="TPR-like"/>
    <property type="match status" value="1"/>
</dbReference>
<keyword evidence="9" id="KW-0472">Membrane</keyword>
<proteinExistence type="inferred from homology"/>
<dbReference type="GO" id="GO:0055085">
    <property type="term" value="P:transmembrane transport"/>
    <property type="evidence" value="ECO:0007669"/>
    <property type="project" value="InterPro"/>
</dbReference>
<dbReference type="Proteomes" id="UP000194841">
    <property type="component" value="Unassembled WGS sequence"/>
</dbReference>
<keyword evidence="4" id="KW-1003">Cell membrane</keyword>
<dbReference type="Gene3D" id="3.30.2420.10">
    <property type="entry name" value="TonB"/>
    <property type="match status" value="1"/>
</dbReference>
<feature type="signal peptide" evidence="10">
    <location>
        <begin position="1"/>
        <end position="22"/>
    </location>
</feature>
<dbReference type="OrthoDB" id="1628901at2"/>
<dbReference type="InterPro" id="IPR051045">
    <property type="entry name" value="TonB-dependent_transducer"/>
</dbReference>
<dbReference type="InterPro" id="IPR011990">
    <property type="entry name" value="TPR-like_helical_dom_sf"/>
</dbReference>
<evidence type="ECO:0000259" key="11">
    <source>
        <dbReference type="PROSITE" id="PS52015"/>
    </source>
</evidence>
<dbReference type="PANTHER" id="PTHR33446">
    <property type="entry name" value="PROTEIN TONB-RELATED"/>
    <property type="match status" value="1"/>
</dbReference>
<dbReference type="GO" id="GO:0005886">
    <property type="term" value="C:plasma membrane"/>
    <property type="evidence" value="ECO:0007669"/>
    <property type="project" value="UniProtKB-SubCell"/>
</dbReference>
<evidence type="ECO:0000256" key="6">
    <source>
        <dbReference type="ARBA" id="ARBA00022692"/>
    </source>
</evidence>
<protein>
    <recommendedName>
        <fullName evidence="11">TonB C-terminal domain-containing protein</fullName>
    </recommendedName>
</protein>
<keyword evidence="10" id="KW-0732">Signal</keyword>
<accession>A0A244CSR1</accession>
<dbReference type="InterPro" id="IPR006260">
    <property type="entry name" value="TonB/TolA_C"/>
</dbReference>
<comment type="subcellular location">
    <subcellularLocation>
        <location evidence="1">Cell inner membrane</location>
        <topology evidence="1">Single-pass membrane protein</topology>
        <orientation evidence="1">Periplasmic side</orientation>
    </subcellularLocation>
</comment>
<feature type="domain" description="TonB C-terminal" evidence="11">
    <location>
        <begin position="277"/>
        <end position="368"/>
    </location>
</feature>
<comment type="caution">
    <text evidence="12">The sequence shown here is derived from an EMBL/GenBank/DDBJ whole genome shotgun (WGS) entry which is preliminary data.</text>
</comment>
<dbReference type="AlphaFoldDB" id="A0A244CSR1"/>
<dbReference type="EMBL" id="MWPV01000002">
    <property type="protein sequence ID" value="OUL58660.1"/>
    <property type="molecule type" value="Genomic_DNA"/>
</dbReference>
<dbReference type="RefSeq" id="WP_086743962.1">
    <property type="nucleotide sequence ID" value="NZ_MWPV01000002.1"/>
</dbReference>
<keyword evidence="5" id="KW-0997">Cell inner membrane</keyword>
<evidence type="ECO:0000256" key="8">
    <source>
        <dbReference type="ARBA" id="ARBA00022989"/>
    </source>
</evidence>
<dbReference type="InterPro" id="IPR037682">
    <property type="entry name" value="TonB_C"/>
</dbReference>
<evidence type="ECO:0000256" key="1">
    <source>
        <dbReference type="ARBA" id="ARBA00004383"/>
    </source>
</evidence>
<keyword evidence="13" id="KW-1185">Reference proteome</keyword>
<evidence type="ECO:0000256" key="5">
    <source>
        <dbReference type="ARBA" id="ARBA00022519"/>
    </source>
</evidence>
<feature type="chain" id="PRO_5012602715" description="TonB C-terminal domain-containing protein" evidence="10">
    <location>
        <begin position="23"/>
        <end position="368"/>
    </location>
</feature>
<evidence type="ECO:0000256" key="2">
    <source>
        <dbReference type="ARBA" id="ARBA00006555"/>
    </source>
</evidence>
<dbReference type="PROSITE" id="PS52015">
    <property type="entry name" value="TONB_CTD"/>
    <property type="match status" value="1"/>
</dbReference>
<name>A0A244CSR1_PSEDV</name>
<comment type="similarity">
    <text evidence="2">Belongs to the TonB family.</text>
</comment>
<dbReference type="Gene3D" id="1.25.40.10">
    <property type="entry name" value="Tetratricopeptide repeat domain"/>
    <property type="match status" value="1"/>
</dbReference>
<evidence type="ECO:0000256" key="4">
    <source>
        <dbReference type="ARBA" id="ARBA00022475"/>
    </source>
</evidence>
<keyword evidence="6" id="KW-0812">Transmembrane</keyword>
<dbReference type="Pfam" id="PF03544">
    <property type="entry name" value="TonB_C"/>
    <property type="match status" value="1"/>
</dbReference>
<keyword evidence="7" id="KW-0653">Protein transport</keyword>
<dbReference type="GO" id="GO:0015031">
    <property type="term" value="P:protein transport"/>
    <property type="evidence" value="ECO:0007669"/>
    <property type="project" value="UniProtKB-KW"/>
</dbReference>
<keyword evidence="8" id="KW-1133">Transmembrane helix</keyword>
<evidence type="ECO:0000313" key="13">
    <source>
        <dbReference type="Proteomes" id="UP000194841"/>
    </source>
</evidence>
<evidence type="ECO:0000313" key="12">
    <source>
        <dbReference type="EMBL" id="OUL58660.1"/>
    </source>
</evidence>
<gene>
    <name evidence="12" type="ORF">B1199_10120</name>
</gene>
<organism evidence="12 13">
    <name type="scientific">Pseudoalteromonas ulvae</name>
    <dbReference type="NCBI Taxonomy" id="107327"/>
    <lineage>
        <taxon>Bacteria</taxon>
        <taxon>Pseudomonadati</taxon>
        <taxon>Pseudomonadota</taxon>
        <taxon>Gammaproteobacteria</taxon>
        <taxon>Alteromonadales</taxon>
        <taxon>Pseudoalteromonadaceae</taxon>
        <taxon>Pseudoalteromonas</taxon>
    </lineage>
</organism>
<dbReference type="SUPFAM" id="SSF74653">
    <property type="entry name" value="TolA/TonB C-terminal domain"/>
    <property type="match status" value="1"/>
</dbReference>
<reference evidence="12 13" key="1">
    <citation type="submission" date="2017-02" db="EMBL/GenBank/DDBJ databases">
        <title>Pseudoalteromonas ulvae TC14 Genome.</title>
        <authorList>
            <person name="Molmeret M."/>
        </authorList>
    </citation>
    <scope>NUCLEOTIDE SEQUENCE [LARGE SCALE GENOMIC DNA]</scope>
    <source>
        <strain evidence="12">TC14</strain>
    </source>
</reference>
<evidence type="ECO:0000256" key="10">
    <source>
        <dbReference type="SAM" id="SignalP"/>
    </source>
</evidence>
<dbReference type="NCBIfam" id="TIGR01352">
    <property type="entry name" value="tonB_Cterm"/>
    <property type="match status" value="1"/>
</dbReference>
<evidence type="ECO:0000256" key="7">
    <source>
        <dbReference type="ARBA" id="ARBA00022927"/>
    </source>
</evidence>
<evidence type="ECO:0000256" key="9">
    <source>
        <dbReference type="ARBA" id="ARBA00023136"/>
    </source>
</evidence>
<dbReference type="PANTHER" id="PTHR33446:SF14">
    <property type="entry name" value="PROTEIN TONB"/>
    <property type="match status" value="1"/>
</dbReference>
<evidence type="ECO:0000256" key="3">
    <source>
        <dbReference type="ARBA" id="ARBA00022448"/>
    </source>
</evidence>
<keyword evidence="3" id="KW-0813">Transport</keyword>
<sequence>MKLNTYCLVALALSLASTTTLANNDSTTEQFKQAYKNYQQAVTNNQIDNKIKYAEQAYLIGQQLYGEQALNTANLALNYALSLPEAKSQISNKPLLEQKYALYKTILSIYSNHYEEEAIELVDVYFGLAKSTSSASESDDYFEHGLTLLPKKSKLLADSYSEASMHLFNHHQFEKYKVARKYAYEADELYRELLPENSFERAKSNYLIGMIAQGMRKKNEAIKRFNEVVDVFDKHLDFDHPFELAAHSRLIDLYEDQGKSEEATKHCIAIAKMVPWKDELEQTPLHRTNPDYPISMVKRGKDGFAQLEFDITPAGFVDNIRVLDKSNEAFAKESIKALKKWRYAPKFENGQAITATAQVQIDFQLSRG</sequence>